<dbReference type="InterPro" id="IPR016152">
    <property type="entry name" value="PTrfase/Anion_transptr"/>
</dbReference>
<keyword evidence="5 13" id="KW-0762">Sugar transport</keyword>
<evidence type="ECO:0000256" key="11">
    <source>
        <dbReference type="ARBA" id="ARBA00030962"/>
    </source>
</evidence>
<evidence type="ECO:0000256" key="8">
    <source>
        <dbReference type="ARBA" id="ARBA00022777"/>
    </source>
</evidence>
<dbReference type="Gene3D" id="3.40.930.10">
    <property type="entry name" value="Mannitol-specific EII, Chain A"/>
    <property type="match status" value="1"/>
</dbReference>
<evidence type="ECO:0000256" key="4">
    <source>
        <dbReference type="ARBA" id="ARBA00022553"/>
    </source>
</evidence>
<keyword evidence="7" id="KW-0598">Phosphotransferase system</keyword>
<dbReference type="EMBL" id="JBGMEF010000031">
    <property type="protein sequence ID" value="MFO3667704.1"/>
    <property type="molecule type" value="Genomic_DNA"/>
</dbReference>
<dbReference type="PANTHER" id="PTHR30181:SF2">
    <property type="entry name" value="PTS SYSTEM MANNITOL-SPECIFIC EIICBA COMPONENT"/>
    <property type="match status" value="1"/>
</dbReference>
<evidence type="ECO:0000256" key="6">
    <source>
        <dbReference type="ARBA" id="ARBA00022679"/>
    </source>
</evidence>
<keyword evidence="4" id="KW-0597">Phosphoprotein</keyword>
<evidence type="ECO:0000256" key="5">
    <source>
        <dbReference type="ARBA" id="ARBA00022597"/>
    </source>
</evidence>
<dbReference type="PANTHER" id="PTHR30181">
    <property type="entry name" value="MANNITOL PERMEASE IIC COMPONENT"/>
    <property type="match status" value="1"/>
</dbReference>
<evidence type="ECO:0000256" key="7">
    <source>
        <dbReference type="ARBA" id="ARBA00022683"/>
    </source>
</evidence>
<comment type="function">
    <text evidence="1">The phosphoenolpyruvate-dependent sugar phosphotransferase system (sugar PTS), a major carbohydrate active transport system, catalyzes the phosphorylation of incoming sugar substrates concomitantly with their translocation across the cell membrane. The enzyme II CmtAB PTS system is involved in D-mannitol transport.</text>
</comment>
<evidence type="ECO:0000313" key="14">
    <source>
        <dbReference type="Proteomes" id="UP001637994"/>
    </source>
</evidence>
<protein>
    <recommendedName>
        <fullName evidence="2">Mannitol-specific phosphotransferase enzyme IIA component</fullName>
    </recommendedName>
    <alternativeName>
        <fullName evidence="10">EIIA</fullName>
    </alternativeName>
    <alternativeName>
        <fullName evidence="11">EIII</fullName>
    </alternativeName>
    <alternativeName>
        <fullName evidence="9">PTS system mannitol-specific EIIA component</fullName>
    </alternativeName>
</protein>
<evidence type="ECO:0000256" key="1">
    <source>
        <dbReference type="ARBA" id="ARBA00002434"/>
    </source>
</evidence>
<dbReference type="Pfam" id="PF00359">
    <property type="entry name" value="PTS_EIIA_2"/>
    <property type="match status" value="1"/>
</dbReference>
<dbReference type="Proteomes" id="UP001637994">
    <property type="component" value="Unassembled WGS sequence"/>
</dbReference>
<keyword evidence="14" id="KW-1185">Reference proteome</keyword>
<dbReference type="InterPro" id="IPR050893">
    <property type="entry name" value="Sugar_PTS"/>
</dbReference>
<evidence type="ECO:0000256" key="9">
    <source>
        <dbReference type="ARBA" id="ARBA00029908"/>
    </source>
</evidence>
<evidence type="ECO:0000259" key="12">
    <source>
        <dbReference type="PROSITE" id="PS51094"/>
    </source>
</evidence>
<evidence type="ECO:0000313" key="13">
    <source>
        <dbReference type="EMBL" id="MFO3667704.1"/>
    </source>
</evidence>
<evidence type="ECO:0000256" key="2">
    <source>
        <dbReference type="ARBA" id="ARBA00014783"/>
    </source>
</evidence>
<comment type="caution">
    <text evidence="13">The sequence shown here is derived from an EMBL/GenBank/DDBJ whole genome shotgun (WGS) entry which is preliminary data.</text>
</comment>
<dbReference type="InterPro" id="IPR002178">
    <property type="entry name" value="PTS_EIIA_type-2_dom"/>
</dbReference>
<dbReference type="PROSITE" id="PS51094">
    <property type="entry name" value="PTS_EIIA_TYPE_2"/>
    <property type="match status" value="1"/>
</dbReference>
<dbReference type="SUPFAM" id="SSF55804">
    <property type="entry name" value="Phoshotransferase/anion transport protein"/>
    <property type="match status" value="1"/>
</dbReference>
<reference evidence="13 14" key="1">
    <citation type="journal article" date="2025" name="Anaerobe">
        <title>Description of Anaerococcus kampingiae sp. nov., Anaerococcus groningensis sp. nov., Anaerococcus martiniensis sp. nov., and Anaerococcus cruorum sp. nov., isolated from human clinical specimens.</title>
        <authorList>
            <person name="Boiten K.E."/>
            <person name="Meijer J."/>
            <person name="van Wezel E.M."/>
            <person name="Veloo A.C.M."/>
        </authorList>
    </citation>
    <scope>NUCLEOTIDE SEQUENCE [LARGE SCALE GENOMIC DNA]</scope>
    <source>
        <strain evidence="13 14">ENR0874</strain>
    </source>
</reference>
<evidence type="ECO:0000256" key="10">
    <source>
        <dbReference type="ARBA" id="ARBA00030956"/>
    </source>
</evidence>
<accession>A0ABW9MET8</accession>
<sequence length="140" mass="15664">MNIKLEEKNIFLNLDSVSKEEAIIRAGEELVQLGCVDKEYIDYMLEREKLATTYMGLGIAIPHGINEAKKTIHKSGLVFLQYPNGVDFDGEKAYLVIGIAGKGDEHLEVLSSVAIKISEELTEKLKNTTNKQDFLDEFGE</sequence>
<keyword evidence="6" id="KW-0808">Transferase</keyword>
<keyword evidence="8" id="KW-0418">Kinase</keyword>
<gene>
    <name evidence="13" type="ORF">ACCQ42_07970</name>
</gene>
<evidence type="ECO:0000256" key="3">
    <source>
        <dbReference type="ARBA" id="ARBA00022448"/>
    </source>
</evidence>
<proteinExistence type="predicted"/>
<feature type="domain" description="PTS EIIA type-2" evidence="12">
    <location>
        <begin position="3"/>
        <end position="140"/>
    </location>
</feature>
<dbReference type="CDD" id="cd00211">
    <property type="entry name" value="PTS_IIA_fru"/>
    <property type="match status" value="1"/>
</dbReference>
<organism evidence="13 14">
    <name type="scientific">Anaerococcus kampingae</name>
    <dbReference type="NCBI Taxonomy" id="3115614"/>
    <lineage>
        <taxon>Bacteria</taxon>
        <taxon>Bacillati</taxon>
        <taxon>Bacillota</taxon>
        <taxon>Tissierellia</taxon>
        <taxon>Tissierellales</taxon>
        <taxon>Peptoniphilaceae</taxon>
        <taxon>Anaerococcus</taxon>
    </lineage>
</organism>
<keyword evidence="3" id="KW-0813">Transport</keyword>
<dbReference type="RefSeq" id="WP_106461767.1">
    <property type="nucleotide sequence ID" value="NZ_JBGMEF010000031.1"/>
</dbReference>
<dbReference type="PROSITE" id="PS00372">
    <property type="entry name" value="PTS_EIIA_TYPE_2_HIS"/>
    <property type="match status" value="1"/>
</dbReference>
<name>A0ABW9MET8_9FIRM</name>